<keyword evidence="1 3" id="KW-0963">Cytoplasm</keyword>
<dbReference type="GO" id="GO:0006412">
    <property type="term" value="P:translation"/>
    <property type="evidence" value="ECO:0007669"/>
    <property type="project" value="TreeGrafter"/>
</dbReference>
<evidence type="ECO:0000313" key="7">
    <source>
        <dbReference type="Proteomes" id="UP000005551"/>
    </source>
</evidence>
<dbReference type="GO" id="GO:0005829">
    <property type="term" value="C:cytosol"/>
    <property type="evidence" value="ECO:0007669"/>
    <property type="project" value="TreeGrafter"/>
</dbReference>
<dbReference type="STRING" id="1189621.A3SI_05412"/>
<proteinExistence type="inferred from homology"/>
<dbReference type="SUPFAM" id="SSF75420">
    <property type="entry name" value="YhbC-like, N-terminal domain"/>
    <property type="match status" value="1"/>
</dbReference>
<dbReference type="PANTHER" id="PTHR33867:SF1">
    <property type="entry name" value="RIBOSOME MATURATION FACTOR RIMP"/>
    <property type="match status" value="1"/>
</dbReference>
<evidence type="ECO:0000256" key="2">
    <source>
        <dbReference type="ARBA" id="ARBA00022517"/>
    </source>
</evidence>
<evidence type="ECO:0000256" key="1">
    <source>
        <dbReference type="ARBA" id="ARBA00022490"/>
    </source>
</evidence>
<protein>
    <recommendedName>
        <fullName evidence="3">Ribosome maturation factor RimP</fullName>
    </recommendedName>
</protein>
<reference evidence="6 7" key="1">
    <citation type="submission" date="2012-05" db="EMBL/GenBank/DDBJ databases">
        <title>Genome sequence of Nitritalea halalkaliphila LW7.</title>
        <authorList>
            <person name="Jangir P.K."/>
            <person name="Singh A."/>
            <person name="Shivaji S."/>
            <person name="Sharma R."/>
        </authorList>
    </citation>
    <scope>NUCLEOTIDE SEQUENCE [LARGE SCALE GENOMIC DNA]</scope>
    <source>
        <strain evidence="6 7">LW7</strain>
    </source>
</reference>
<sequence>MMDKVQVVSEMVQRHLPDERYYIVDVRIKPVSGRMRVEVLIDADHGLEIDVCAAVSRAVGAELEEEAVFEDAYVLECSSPGVDFPLQTPRQYAKNIGRQLQVATTTGLTLEGKLEEVQDSAIQLLVKEKVKGKKAEEKALVVPFEEIKKSIVLVSFK</sequence>
<organism evidence="6 7">
    <name type="scientific">Nitritalea halalkaliphila LW7</name>
    <dbReference type="NCBI Taxonomy" id="1189621"/>
    <lineage>
        <taxon>Bacteria</taxon>
        <taxon>Pseudomonadati</taxon>
        <taxon>Bacteroidota</taxon>
        <taxon>Cytophagia</taxon>
        <taxon>Cytophagales</taxon>
        <taxon>Cyclobacteriaceae</taxon>
        <taxon>Nitritalea</taxon>
    </lineage>
</organism>
<evidence type="ECO:0000259" key="5">
    <source>
        <dbReference type="Pfam" id="PF17384"/>
    </source>
</evidence>
<evidence type="ECO:0000256" key="3">
    <source>
        <dbReference type="HAMAP-Rule" id="MF_01077"/>
    </source>
</evidence>
<evidence type="ECO:0000313" key="6">
    <source>
        <dbReference type="EMBL" id="EIM77883.1"/>
    </source>
</evidence>
<dbReference type="Pfam" id="PF17384">
    <property type="entry name" value="DUF150_C"/>
    <property type="match status" value="1"/>
</dbReference>
<dbReference type="EMBL" id="AJYA01000011">
    <property type="protein sequence ID" value="EIM77883.1"/>
    <property type="molecule type" value="Genomic_DNA"/>
</dbReference>
<dbReference type="GO" id="GO:0000028">
    <property type="term" value="P:ribosomal small subunit assembly"/>
    <property type="evidence" value="ECO:0007669"/>
    <property type="project" value="TreeGrafter"/>
</dbReference>
<dbReference type="HAMAP" id="MF_01077">
    <property type="entry name" value="RimP"/>
    <property type="match status" value="1"/>
</dbReference>
<comment type="function">
    <text evidence="3">Required for maturation of 30S ribosomal subunits.</text>
</comment>
<dbReference type="InterPro" id="IPR003728">
    <property type="entry name" value="Ribosome_maturation_RimP"/>
</dbReference>
<dbReference type="Gene3D" id="3.30.300.70">
    <property type="entry name" value="RimP-like superfamily, N-terminal"/>
    <property type="match status" value="1"/>
</dbReference>
<dbReference type="InterPro" id="IPR035956">
    <property type="entry name" value="RimP_N_sf"/>
</dbReference>
<gene>
    <name evidence="3" type="primary">rimP</name>
    <name evidence="6" type="ORF">A3SI_05412</name>
</gene>
<comment type="subcellular location">
    <subcellularLocation>
        <location evidence="3">Cytoplasm</location>
    </subcellularLocation>
</comment>
<keyword evidence="7" id="KW-1185">Reference proteome</keyword>
<feature type="domain" description="Ribosome maturation factor RimP C-terminal" evidence="5">
    <location>
        <begin position="86"/>
        <end position="156"/>
    </location>
</feature>
<dbReference type="Proteomes" id="UP000005551">
    <property type="component" value="Unassembled WGS sequence"/>
</dbReference>
<dbReference type="Pfam" id="PF02576">
    <property type="entry name" value="RimP_N"/>
    <property type="match status" value="1"/>
</dbReference>
<dbReference type="InterPro" id="IPR028989">
    <property type="entry name" value="RimP_N"/>
</dbReference>
<accession>I5C7T1</accession>
<name>I5C7T1_9BACT</name>
<comment type="similarity">
    <text evidence="3">Belongs to the RimP family.</text>
</comment>
<dbReference type="InterPro" id="IPR028998">
    <property type="entry name" value="RimP_C"/>
</dbReference>
<dbReference type="AlphaFoldDB" id="I5C7T1"/>
<comment type="caution">
    <text evidence="6">The sequence shown here is derived from an EMBL/GenBank/DDBJ whole genome shotgun (WGS) entry which is preliminary data.</text>
</comment>
<dbReference type="PANTHER" id="PTHR33867">
    <property type="entry name" value="RIBOSOME MATURATION FACTOR RIMP"/>
    <property type="match status" value="1"/>
</dbReference>
<keyword evidence="2 3" id="KW-0690">Ribosome biogenesis</keyword>
<dbReference type="RefSeq" id="WP_009053845.1">
    <property type="nucleotide sequence ID" value="NZ_AJYA01000011.1"/>
</dbReference>
<evidence type="ECO:0000259" key="4">
    <source>
        <dbReference type="Pfam" id="PF02576"/>
    </source>
</evidence>
<feature type="domain" description="Ribosome maturation factor RimP N-terminal" evidence="4">
    <location>
        <begin position="12"/>
        <end position="83"/>
    </location>
</feature>